<evidence type="ECO:0000313" key="3">
    <source>
        <dbReference type="EMBL" id="GIN61752.1"/>
    </source>
</evidence>
<feature type="transmembrane region" description="Helical" evidence="2">
    <location>
        <begin position="641"/>
        <end position="658"/>
    </location>
</feature>
<feature type="transmembrane region" description="Helical" evidence="2">
    <location>
        <begin position="265"/>
        <end position="288"/>
    </location>
</feature>
<evidence type="ECO:0008006" key="5">
    <source>
        <dbReference type="Google" id="ProtNLM"/>
    </source>
</evidence>
<proteinExistence type="predicted"/>
<keyword evidence="2" id="KW-1133">Transmembrane helix</keyword>
<feature type="transmembrane region" description="Helical" evidence="2">
    <location>
        <begin position="237"/>
        <end position="253"/>
    </location>
</feature>
<keyword evidence="2" id="KW-0472">Membrane</keyword>
<feature type="transmembrane region" description="Helical" evidence="2">
    <location>
        <begin position="1055"/>
        <end position="1075"/>
    </location>
</feature>
<feature type="transmembrane region" description="Helical" evidence="2">
    <location>
        <begin position="319"/>
        <end position="338"/>
    </location>
</feature>
<keyword evidence="2" id="KW-0812">Transmembrane</keyword>
<dbReference type="EMBL" id="BORC01000002">
    <property type="protein sequence ID" value="GIN61752.1"/>
    <property type="molecule type" value="Genomic_DNA"/>
</dbReference>
<dbReference type="RefSeq" id="WP_137744199.1">
    <property type="nucleotide sequence ID" value="NZ_SWLZ01000015.1"/>
</dbReference>
<feature type="transmembrane region" description="Helical" evidence="2">
    <location>
        <begin position="294"/>
        <end position="312"/>
    </location>
</feature>
<evidence type="ECO:0000256" key="1">
    <source>
        <dbReference type="SAM" id="MobiDB-lite"/>
    </source>
</evidence>
<feature type="transmembrane region" description="Helical" evidence="2">
    <location>
        <begin position="593"/>
        <end position="611"/>
    </location>
</feature>
<feature type="transmembrane region" description="Helical" evidence="2">
    <location>
        <begin position="794"/>
        <end position="812"/>
    </location>
</feature>
<feature type="transmembrane region" description="Helical" evidence="2">
    <location>
        <begin position="843"/>
        <end position="863"/>
    </location>
</feature>
<feature type="transmembrane region" description="Helical" evidence="2">
    <location>
        <begin position="483"/>
        <end position="502"/>
    </location>
</feature>
<feature type="transmembrane region" description="Helical" evidence="2">
    <location>
        <begin position="718"/>
        <end position="736"/>
    </location>
</feature>
<reference evidence="3" key="1">
    <citation type="submission" date="2021-03" db="EMBL/GenBank/DDBJ databases">
        <title>Antimicrobial resistance genes in bacteria isolated from Japanese honey, and their potential for conferring macrolide and lincosamide resistance in the American foulbrood pathogen Paenibacillus larvae.</title>
        <authorList>
            <person name="Okamoto M."/>
            <person name="Kumagai M."/>
            <person name="Kanamori H."/>
            <person name="Takamatsu D."/>
        </authorList>
    </citation>
    <scope>NUCLEOTIDE SEQUENCE</scope>
    <source>
        <strain evidence="3">J27TS8</strain>
    </source>
</reference>
<feature type="transmembrane region" description="Helical" evidence="2">
    <location>
        <begin position="690"/>
        <end position="712"/>
    </location>
</feature>
<name>A0A919WHB4_9BACI</name>
<feature type="transmembrane region" description="Helical" evidence="2">
    <location>
        <begin position="1081"/>
        <end position="1100"/>
    </location>
</feature>
<organism evidence="3 4">
    <name type="scientific">Robertmurraya siralis</name>
    <dbReference type="NCBI Taxonomy" id="77777"/>
    <lineage>
        <taxon>Bacteria</taxon>
        <taxon>Bacillati</taxon>
        <taxon>Bacillota</taxon>
        <taxon>Bacilli</taxon>
        <taxon>Bacillales</taxon>
        <taxon>Bacillaceae</taxon>
        <taxon>Robertmurraya</taxon>
    </lineage>
</organism>
<feature type="transmembrane region" description="Helical" evidence="2">
    <location>
        <begin position="818"/>
        <end position="836"/>
    </location>
</feature>
<feature type="region of interest" description="Disordered" evidence="1">
    <location>
        <begin position="53"/>
        <end position="82"/>
    </location>
</feature>
<dbReference type="OrthoDB" id="1815069at2"/>
<feature type="transmembrane region" description="Helical" evidence="2">
    <location>
        <begin position="869"/>
        <end position="887"/>
    </location>
</feature>
<feature type="transmembrane region" description="Helical" evidence="2">
    <location>
        <begin position="399"/>
        <end position="416"/>
    </location>
</feature>
<keyword evidence="4" id="KW-1185">Reference proteome</keyword>
<feature type="transmembrane region" description="Helical" evidence="2">
    <location>
        <begin position="508"/>
        <end position="524"/>
    </location>
</feature>
<evidence type="ECO:0000313" key="4">
    <source>
        <dbReference type="Proteomes" id="UP000682111"/>
    </source>
</evidence>
<feature type="compositionally biased region" description="Basic and acidic residues" evidence="1">
    <location>
        <begin position="60"/>
        <end position="82"/>
    </location>
</feature>
<feature type="transmembrane region" description="Helical" evidence="2">
    <location>
        <begin position="899"/>
        <end position="916"/>
    </location>
</feature>
<feature type="transmembrane region" description="Helical" evidence="2">
    <location>
        <begin position="344"/>
        <end position="360"/>
    </location>
</feature>
<feature type="transmembrane region" description="Helical" evidence="2">
    <location>
        <begin position="617"/>
        <end position="634"/>
    </location>
</feature>
<sequence>MPLSEKLKKQVVKEELEKLKENHYIPAHFYDEVVKAHETYYLDLVVEKTEKKVAQPKPEMPPKPKVEKSLKPNHSKALEKKTDEQIRERNITWLLNTGVILLLIGGLYVATSNWETMSSATKAGSIGLISFLFYGIAYLAMKVLKLDKTGFAFIVLGSLFLPIFLLSIAWFQLLGSYLSIYGEGSYLFALISCILLLPVYFLFANRMKSRLFVWFTYITFTIGIGYFFSALRLSEDSFFLGMMLFQALSIYLYHRVRKKDVAKLFIREFVNFAQANLILTTVLMLVLYHSNMFLGFNLMLTAAVYLSMVYVTGRKEFHFVFSVMLIYGVFQFVQASVFVQISPVLYSLLGFIFLLIPFVLDQQYPWKKIFMVTSAVVSGLVFIYISFEAMLINWGEPSLTLLLSYFVISINFLYLSHATQKLLFRYLSAVFMSVVLVQGVLLLKQFIELTPFVLMLALIGFVMFAGFGVYVKARVLELMKQPARDVGWVYMLVAVYASVSMYAWWESAVILFLFSISAYISIVKETREELKRTAQWLVPIATGLAVLAIYEELIGGSHLIVSQLGPALQFACASLSITGFYFFIKIPALKRNHFYTAQAFYTLALLTGMVVSSNEQWVHSLLFVGGIVMYAWLYHFTRNRYVPYVIGLVFLMSYYTLIEQIWEIGILYAITGAAILFVTSILVKARDLNMYRAFAFVAHMYMPFALLLTLVIHGKSAMWSFWVAALIYGVSTRLTQWEWLRKFFLYGSFTSIYAAFTGVLAHFETMELEYGFVLTSLAIAAVWKFSGGAYKQRIFYYLVPFSLLGIGVLLNMYPFHTFTFIIMILYAVGIMVLLHIYKWKMLVVIPALFIYAGVRQYLAYYPFTTLSELFTLAVFGLIFLAAGRWFFTSFYEKKKKEFLVVDVYTLIALLYFAAMYSFEHPFLWTRLLPGSLIAATIWLQRNRIPSEYKWLPIFISGAFLLQPYYSFVSNLAVHELLKAEVYVLPFVLLSIFLRLCLKGRYEKVTAKLQWGILLVVSVVLVVDGLQSSTIYDALILGTLSLVSIVAGVFVKIKSFFFIGIGVLLLNVFMQTRPFWGNLPWWAYLLIAGSILIVVASMNEWNKQKTASGEKTLLLTFKERIKKLWIHWK</sequence>
<gene>
    <name evidence="3" type="ORF">J27TS8_17450</name>
</gene>
<dbReference type="Proteomes" id="UP000682111">
    <property type="component" value="Unassembled WGS sequence"/>
</dbReference>
<feature type="transmembrane region" description="Helical" evidence="2">
    <location>
        <begin position="769"/>
        <end position="787"/>
    </location>
</feature>
<accession>A0A919WHB4</accession>
<feature type="transmembrane region" description="Helical" evidence="2">
    <location>
        <begin position="743"/>
        <end position="763"/>
    </location>
</feature>
<feature type="transmembrane region" description="Helical" evidence="2">
    <location>
        <begin position="185"/>
        <end position="204"/>
    </location>
</feature>
<feature type="transmembrane region" description="Helical" evidence="2">
    <location>
        <begin position="922"/>
        <end position="939"/>
    </location>
</feature>
<feature type="transmembrane region" description="Helical" evidence="2">
    <location>
        <begin position="979"/>
        <end position="997"/>
    </location>
</feature>
<feature type="transmembrane region" description="Helical" evidence="2">
    <location>
        <begin position="153"/>
        <end position="173"/>
    </location>
</feature>
<feature type="transmembrane region" description="Helical" evidence="2">
    <location>
        <begin position="1004"/>
        <end position="1022"/>
    </location>
</feature>
<comment type="caution">
    <text evidence="3">The sequence shown here is derived from an EMBL/GenBank/DDBJ whole genome shotgun (WGS) entry which is preliminary data.</text>
</comment>
<protein>
    <recommendedName>
        <fullName evidence="5">DUF2157 domain-containing protein</fullName>
    </recommendedName>
</protein>
<evidence type="ECO:0000256" key="2">
    <source>
        <dbReference type="SAM" id="Phobius"/>
    </source>
</evidence>
<feature type="transmembrane region" description="Helical" evidence="2">
    <location>
        <begin position="123"/>
        <end position="141"/>
    </location>
</feature>
<dbReference type="AlphaFoldDB" id="A0A919WHB4"/>
<feature type="transmembrane region" description="Helical" evidence="2">
    <location>
        <begin position="211"/>
        <end position="231"/>
    </location>
</feature>
<feature type="transmembrane region" description="Helical" evidence="2">
    <location>
        <begin position="567"/>
        <end position="584"/>
    </location>
</feature>
<feature type="transmembrane region" description="Helical" evidence="2">
    <location>
        <begin position="91"/>
        <end position="111"/>
    </location>
</feature>
<feature type="transmembrane region" description="Helical" evidence="2">
    <location>
        <begin position="449"/>
        <end position="471"/>
    </location>
</feature>
<feature type="transmembrane region" description="Helical" evidence="2">
    <location>
        <begin position="423"/>
        <end position="443"/>
    </location>
</feature>
<feature type="transmembrane region" description="Helical" evidence="2">
    <location>
        <begin position="536"/>
        <end position="561"/>
    </location>
</feature>
<feature type="transmembrane region" description="Helical" evidence="2">
    <location>
        <begin position="369"/>
        <end position="387"/>
    </location>
</feature>
<feature type="transmembrane region" description="Helical" evidence="2">
    <location>
        <begin position="664"/>
        <end position="683"/>
    </location>
</feature>
<feature type="transmembrane region" description="Helical" evidence="2">
    <location>
        <begin position="951"/>
        <end position="973"/>
    </location>
</feature>